<comment type="caution">
    <text evidence="1">The sequence shown here is derived from an EMBL/GenBank/DDBJ whole genome shotgun (WGS) entry which is preliminary data.</text>
</comment>
<dbReference type="AlphaFoldDB" id="A0A8J6AWS8"/>
<keyword evidence="2" id="KW-1185">Reference proteome</keyword>
<proteinExistence type="predicted"/>
<evidence type="ECO:0000313" key="1">
    <source>
        <dbReference type="EMBL" id="KAG9393510.1"/>
    </source>
</evidence>
<dbReference type="Proteomes" id="UP000717585">
    <property type="component" value="Unassembled WGS sequence"/>
</dbReference>
<accession>A0A8J6AWS8</accession>
<gene>
    <name evidence="1" type="ORF">J8273_4994</name>
</gene>
<evidence type="ECO:0000313" key="2">
    <source>
        <dbReference type="Proteomes" id="UP000717585"/>
    </source>
</evidence>
<protein>
    <submittedName>
        <fullName evidence="1">Uncharacterized protein</fullName>
    </submittedName>
</protein>
<reference evidence="1" key="1">
    <citation type="submission" date="2021-05" db="EMBL/GenBank/DDBJ databases">
        <title>A free-living protist that lacks canonical eukaryotic 1 DNA replication and segregation systems.</title>
        <authorList>
            <person name="Salas-Leiva D.E."/>
            <person name="Tromer E.C."/>
            <person name="Curtis B.A."/>
            <person name="Jerlstrom-Hultqvist J."/>
            <person name="Kolisko M."/>
            <person name="Yi Z."/>
            <person name="Salas-Leiva J.S."/>
            <person name="Gallot-Lavallee L."/>
            <person name="Kops G.J.P.L."/>
            <person name="Archibald J.M."/>
            <person name="Simpson A.G.B."/>
            <person name="Roger A.J."/>
        </authorList>
    </citation>
    <scope>NUCLEOTIDE SEQUENCE</scope>
    <source>
        <strain evidence="1">BICM</strain>
    </source>
</reference>
<dbReference type="EMBL" id="JAHDYR010000024">
    <property type="protein sequence ID" value="KAG9393510.1"/>
    <property type="molecule type" value="Genomic_DNA"/>
</dbReference>
<organism evidence="1 2">
    <name type="scientific">Carpediemonas membranifera</name>
    <dbReference type="NCBI Taxonomy" id="201153"/>
    <lineage>
        <taxon>Eukaryota</taxon>
        <taxon>Metamonada</taxon>
        <taxon>Carpediemonas-like organisms</taxon>
        <taxon>Carpediemonas</taxon>
    </lineage>
</organism>
<sequence length="117" mass="12853">MEAVAAIDEDIMKRWLKNVPTKSRTNYNKLLKDVLARICQETATDIQKGIEIVRSDELVTHLRRYLAEKPLGTQKKIVRDGGHADDGAALTLADVIFALGEAVLAEVHVDTDGEAGL</sequence>
<name>A0A8J6AWS8_9EUKA</name>